<dbReference type="PANTHER" id="PTHR34039:SF1">
    <property type="entry name" value="UPF0102 PROTEIN YRAN"/>
    <property type="match status" value="1"/>
</dbReference>
<dbReference type="Proteomes" id="UP000280586">
    <property type="component" value="Chromosome"/>
</dbReference>
<dbReference type="EMBL" id="CP099799">
    <property type="protein sequence ID" value="USR99654.1"/>
    <property type="molecule type" value="Genomic_DNA"/>
</dbReference>
<protein>
    <recommendedName>
        <fullName evidence="2">UPF0102 protein CP523_00770</fullName>
    </recommendedName>
</protein>
<dbReference type="Pfam" id="PF02021">
    <property type="entry name" value="UPF0102"/>
    <property type="match status" value="1"/>
</dbReference>
<evidence type="ECO:0000256" key="2">
    <source>
        <dbReference type="HAMAP-Rule" id="MF_00048"/>
    </source>
</evidence>
<evidence type="ECO:0000313" key="6">
    <source>
        <dbReference type="Proteomes" id="UP001055437"/>
    </source>
</evidence>
<keyword evidence="6" id="KW-1185">Reference proteome</keyword>
<dbReference type="NCBIfam" id="NF009150">
    <property type="entry name" value="PRK12497.1-3"/>
    <property type="match status" value="1"/>
</dbReference>
<evidence type="ECO:0000313" key="5">
    <source>
        <dbReference type="Proteomes" id="UP000280586"/>
    </source>
</evidence>
<comment type="similarity">
    <text evidence="1 2">Belongs to the UPF0102 family.</text>
</comment>
<dbReference type="GeneID" id="303559207"/>
<dbReference type="KEGG" id="csep:CP523_00770"/>
<dbReference type="AlphaFoldDB" id="A0A9N7PJN5"/>
<dbReference type="GO" id="GO:0003676">
    <property type="term" value="F:nucleic acid binding"/>
    <property type="evidence" value="ECO:0007669"/>
    <property type="project" value="InterPro"/>
</dbReference>
<dbReference type="SUPFAM" id="SSF52980">
    <property type="entry name" value="Restriction endonuclease-like"/>
    <property type="match status" value="1"/>
</dbReference>
<dbReference type="InterPro" id="IPR011335">
    <property type="entry name" value="Restrct_endonuc-II-like"/>
</dbReference>
<evidence type="ECO:0000313" key="3">
    <source>
        <dbReference type="EMBL" id="AYE33087.1"/>
    </source>
</evidence>
<dbReference type="OrthoDB" id="9802516at2"/>
<proteinExistence type="inferred from homology"/>
<evidence type="ECO:0000313" key="4">
    <source>
        <dbReference type="EMBL" id="USR99654.1"/>
    </source>
</evidence>
<dbReference type="HAMAP" id="MF_00048">
    <property type="entry name" value="UPF0102"/>
    <property type="match status" value="1"/>
</dbReference>
<sequence length="123" mass="14800">MKSFNKDIGNYGEDLAYNYLIHKGYYILKRNFRNRFGEIDLICKKDGIIIFVEVKSRYSSSYGTPLEAITYYKQKQIINLCKFYITLNKLYNYNCRFDVIEILLNQKNNLFLLNHYEDAFRES</sequence>
<gene>
    <name evidence="3" type="ORF">CP523_00770</name>
    <name evidence="4" type="ORF">NH397_09070</name>
</gene>
<dbReference type="InterPro" id="IPR003509">
    <property type="entry name" value="UPF0102_YraN-like"/>
</dbReference>
<dbReference type="Proteomes" id="UP001055437">
    <property type="component" value="Chromosome"/>
</dbReference>
<dbReference type="Gene3D" id="3.40.1350.10">
    <property type="match status" value="1"/>
</dbReference>
<dbReference type="InterPro" id="IPR011856">
    <property type="entry name" value="tRNA_endonuc-like_dom_sf"/>
</dbReference>
<dbReference type="RefSeq" id="WP_066674623.1">
    <property type="nucleotide sequence ID" value="NZ_CABMIZ010000005.1"/>
</dbReference>
<dbReference type="PANTHER" id="PTHR34039">
    <property type="entry name" value="UPF0102 PROTEIN YRAN"/>
    <property type="match status" value="1"/>
</dbReference>
<organism evidence="3 5">
    <name type="scientific">Clostridium septicum</name>
    <dbReference type="NCBI Taxonomy" id="1504"/>
    <lineage>
        <taxon>Bacteria</taxon>
        <taxon>Bacillati</taxon>
        <taxon>Bacillota</taxon>
        <taxon>Clostridia</taxon>
        <taxon>Eubacteriales</taxon>
        <taxon>Clostridiaceae</taxon>
        <taxon>Clostridium</taxon>
    </lineage>
</organism>
<evidence type="ECO:0000256" key="1">
    <source>
        <dbReference type="ARBA" id="ARBA00006738"/>
    </source>
</evidence>
<accession>A0A9N7PJN5</accession>
<reference evidence="4" key="2">
    <citation type="submission" date="2022-06" db="EMBL/GenBank/DDBJ databases">
        <authorList>
            <person name="Holder M.E."/>
            <person name="Ajami N.J."/>
            <person name="Petrosino J.F."/>
        </authorList>
    </citation>
    <scope>NUCLEOTIDE SEQUENCE</scope>
    <source>
        <strain evidence="4">RMA 8861</strain>
    </source>
</reference>
<reference evidence="3 5" key="1">
    <citation type="submission" date="2017-09" db="EMBL/GenBank/DDBJ databases">
        <authorList>
            <person name="Thomas P."/>
            <person name="Seyboldt C."/>
        </authorList>
    </citation>
    <scope>NUCLEOTIDE SEQUENCE [LARGE SCALE GENOMIC DNA]</scope>
    <source>
        <strain evidence="3 5">DSM 7534</strain>
    </source>
</reference>
<name>A0A9N7PJN5_CLOSE</name>
<dbReference type="NCBIfam" id="TIGR00252">
    <property type="entry name" value="YraN family protein"/>
    <property type="match status" value="1"/>
</dbReference>
<dbReference type="CDD" id="cd20736">
    <property type="entry name" value="PoNe_Nuclease"/>
    <property type="match status" value="1"/>
</dbReference>
<dbReference type="EMBL" id="CP023671">
    <property type="protein sequence ID" value="AYE33087.1"/>
    <property type="molecule type" value="Genomic_DNA"/>
</dbReference>